<accession>A0A9Q8UQI4</accession>
<feature type="compositionally biased region" description="Polar residues" evidence="1">
    <location>
        <begin position="597"/>
        <end position="610"/>
    </location>
</feature>
<feature type="region of interest" description="Disordered" evidence="1">
    <location>
        <begin position="485"/>
        <end position="670"/>
    </location>
</feature>
<dbReference type="RefSeq" id="XP_047763098.1">
    <property type="nucleotide sequence ID" value="XM_047906737.1"/>
</dbReference>
<keyword evidence="4" id="KW-1185">Reference proteome</keyword>
<reference evidence="3" key="1">
    <citation type="submission" date="2021-12" db="EMBL/GenBank/DDBJ databases">
        <authorList>
            <person name="Zaccaron A."/>
            <person name="Stergiopoulos I."/>
        </authorList>
    </citation>
    <scope>NUCLEOTIDE SEQUENCE</scope>
    <source>
        <strain evidence="3">Race5_Kim</strain>
    </source>
</reference>
<evidence type="ECO:0000256" key="1">
    <source>
        <dbReference type="SAM" id="MobiDB-lite"/>
    </source>
</evidence>
<feature type="compositionally biased region" description="Polar residues" evidence="1">
    <location>
        <begin position="493"/>
        <end position="517"/>
    </location>
</feature>
<protein>
    <submittedName>
        <fullName evidence="3">Uncharacterized protein</fullName>
    </submittedName>
</protein>
<proteinExistence type="predicted"/>
<dbReference type="EMBL" id="CP090168">
    <property type="protein sequence ID" value="UJO18732.1"/>
    <property type="molecule type" value="Genomic_DNA"/>
</dbReference>
<evidence type="ECO:0000256" key="2">
    <source>
        <dbReference type="SAM" id="SignalP"/>
    </source>
</evidence>
<sequence>MRSSLHFQLLLAFTSYCAASPRWSNTSAPASTLRVNIKPPQSILPGNNYATHTATPTYNYFSEVASYASTTHASAVYGNTTFASVCLTAPQKEASDCYETCKSFASMCRSDHWDWDNGNNAYQSSMNSKYNGGTSKVITEIVETHSDRLKTSWAYETSWRTECSTSTVLGSLTSGTYLTSWWTFVNGKFTGFPTIATHHPFEVYTTSVPYAIGQGTVVSVKTPDNYLITSTQFSQWPYSKEKPSCSPTSWLQCSYSQDCNKCTISGGTVQLLYFPVTRTTGSTQTTAPATLKTEVATTAIYENTTLTSGSVYISFNSAYADNACGTPVGRGYPGAILAMDPKSLKSINMGWGTMYGSVADPFALPGASKSAYLVATSFNLEDLQWPVPETAYQQQPKCQNGPFGKCSVILDDYNPLLEVPEQIRNLDPAWKTCELDWEGLYDPPIAVQPASTVVKPSAGDPQASYTSAEPAGSITSIAVETKPPISVPWTNVPAASSDTPAETSGREQTSATSQAVPASTERPRSSRTDAWDSPSEPAITTRSLDAPGSAASPEAGSQPNEPVGAPLNPPGQSASSLPAVISTGLTPPAGQIEDPASPTSVGSPENSAQGPDSPVVDPSDGGSAVTQPFAILQAPTTEHSDPAGSASNVQPGNTAADPASGSQAASAEHTTVGQVITIPQQPAGPDQAAPGVAASRTTLLAAIGTQTVTASGAAQTISGQVISLGESGLVFGTKTIGIPQNGPGTQSLPIPNVGSSALAVTFFAGPVTQPAALGTHTTLKAAQGAVPTHDKVFTLGTKTYTASRPGPSGEAVIGTLSMTAGGSALTLNGGTVSLAPNYDLILADDGTSSASAESKSTLNSGIPQLVITLDNPRDTYLHRRPAIRYGVCCGGWEDVLDWTGCQRAWWDCQFRY</sequence>
<feature type="chain" id="PRO_5040474072" evidence="2">
    <location>
        <begin position="20"/>
        <end position="912"/>
    </location>
</feature>
<keyword evidence="2" id="KW-0732">Signal</keyword>
<dbReference type="Proteomes" id="UP000756132">
    <property type="component" value="Chromosome 6"/>
</dbReference>
<evidence type="ECO:0000313" key="4">
    <source>
        <dbReference type="Proteomes" id="UP000756132"/>
    </source>
</evidence>
<dbReference type="AlphaFoldDB" id="A0A9Q8UQI4"/>
<name>A0A9Q8UQI4_PASFU</name>
<dbReference type="KEGG" id="ffu:CLAFUR5_07589"/>
<dbReference type="OrthoDB" id="3944128at2759"/>
<feature type="signal peptide" evidence="2">
    <location>
        <begin position="1"/>
        <end position="19"/>
    </location>
</feature>
<feature type="compositionally biased region" description="Low complexity" evidence="1">
    <location>
        <begin position="546"/>
        <end position="557"/>
    </location>
</feature>
<reference evidence="3" key="2">
    <citation type="journal article" date="2022" name="Microb. Genom.">
        <title>A chromosome-scale genome assembly of the tomato pathogen Cladosporium fulvum reveals a compartmentalized genome architecture and the presence of a dispensable chromosome.</title>
        <authorList>
            <person name="Zaccaron A.Z."/>
            <person name="Chen L.H."/>
            <person name="Samaras A."/>
            <person name="Stergiopoulos I."/>
        </authorList>
    </citation>
    <scope>NUCLEOTIDE SEQUENCE</scope>
    <source>
        <strain evidence="3">Race5_Kim</strain>
    </source>
</reference>
<dbReference type="GeneID" id="71987467"/>
<gene>
    <name evidence="3" type="ORF">CLAFUR5_07589</name>
</gene>
<feature type="compositionally biased region" description="Polar residues" evidence="1">
    <location>
        <begin position="660"/>
        <end position="670"/>
    </location>
</feature>
<organism evidence="3 4">
    <name type="scientific">Passalora fulva</name>
    <name type="common">Tomato leaf mold</name>
    <name type="synonym">Cladosporium fulvum</name>
    <dbReference type="NCBI Taxonomy" id="5499"/>
    <lineage>
        <taxon>Eukaryota</taxon>
        <taxon>Fungi</taxon>
        <taxon>Dikarya</taxon>
        <taxon>Ascomycota</taxon>
        <taxon>Pezizomycotina</taxon>
        <taxon>Dothideomycetes</taxon>
        <taxon>Dothideomycetidae</taxon>
        <taxon>Mycosphaerellales</taxon>
        <taxon>Mycosphaerellaceae</taxon>
        <taxon>Fulvia</taxon>
    </lineage>
</organism>
<evidence type="ECO:0000313" key="3">
    <source>
        <dbReference type="EMBL" id="UJO18732.1"/>
    </source>
</evidence>
<feature type="compositionally biased region" description="Basic and acidic residues" evidence="1">
    <location>
        <begin position="521"/>
        <end position="530"/>
    </location>
</feature>